<dbReference type="HOGENOM" id="CLU_398413_0_0_10"/>
<accession>J0PAB9</accession>
<dbReference type="Pfam" id="PF00069">
    <property type="entry name" value="Pkinase"/>
    <property type="match status" value="1"/>
</dbReference>
<keyword evidence="3" id="KW-0808">Transferase</keyword>
<keyword evidence="6" id="KW-0067">ATP-binding</keyword>
<organism evidence="12 13">
    <name type="scientific">Saprospira grandis DSM 2844</name>
    <dbReference type="NCBI Taxonomy" id="694433"/>
    <lineage>
        <taxon>Bacteria</taxon>
        <taxon>Pseudomonadati</taxon>
        <taxon>Bacteroidota</taxon>
        <taxon>Saprospiria</taxon>
        <taxon>Saprospirales</taxon>
        <taxon>Saprospiraceae</taxon>
        <taxon>Saprospira</taxon>
    </lineage>
</organism>
<reference evidence="13" key="1">
    <citation type="journal article" date="2012" name="Stand. Genomic Sci.">
        <title>Permanent draft genome sequence of the gliding predator Saprospira grandis strain Sa g1 (= HR1).</title>
        <authorList>
            <person name="Mavromatis K."/>
            <person name="Chertkov O."/>
            <person name="Lapidus A."/>
            <person name="Nolan M."/>
            <person name="Lucas S."/>
            <person name="Tice H."/>
            <person name="Del Rio T.G."/>
            <person name="Cheng J.F."/>
            <person name="Han C."/>
            <person name="Tapia R."/>
            <person name="Bruce D."/>
            <person name="Goodwin L.A."/>
            <person name="Pitluck S."/>
            <person name="Huntemann M."/>
            <person name="Liolios K."/>
            <person name="Pagani I."/>
            <person name="Ivanova N."/>
            <person name="Mikhailova N."/>
            <person name="Pati A."/>
            <person name="Chen A."/>
            <person name="Palaniappan K."/>
            <person name="Land M."/>
            <person name="Brambilla E.M."/>
            <person name="Rohde M."/>
            <person name="Spring S."/>
            <person name="Goker M."/>
            <person name="Detter J.C."/>
            <person name="Bristow J."/>
            <person name="Eisen J.A."/>
            <person name="Markowitz V."/>
            <person name="Hugenholtz P."/>
            <person name="Kyrpides N.C."/>
            <person name="Klenk H.P."/>
            <person name="Woyke T."/>
        </authorList>
    </citation>
    <scope>NUCLEOTIDE SEQUENCE [LARGE SCALE GENOMIC DNA]</scope>
    <source>
        <strain evidence="13">DSM 2844</strain>
    </source>
</reference>
<comment type="catalytic activity">
    <reaction evidence="8">
        <text>L-seryl-[protein] + ATP = O-phospho-L-seryl-[protein] + ADP + H(+)</text>
        <dbReference type="Rhea" id="RHEA:17989"/>
        <dbReference type="Rhea" id="RHEA-COMP:9863"/>
        <dbReference type="Rhea" id="RHEA-COMP:11604"/>
        <dbReference type="ChEBI" id="CHEBI:15378"/>
        <dbReference type="ChEBI" id="CHEBI:29999"/>
        <dbReference type="ChEBI" id="CHEBI:30616"/>
        <dbReference type="ChEBI" id="CHEBI:83421"/>
        <dbReference type="ChEBI" id="CHEBI:456216"/>
        <dbReference type="EC" id="2.7.11.1"/>
    </reaction>
</comment>
<evidence type="ECO:0000256" key="4">
    <source>
        <dbReference type="ARBA" id="ARBA00022741"/>
    </source>
</evidence>
<keyword evidence="5" id="KW-0418">Kinase</keyword>
<dbReference type="SMART" id="SM00220">
    <property type="entry name" value="S_TKc"/>
    <property type="match status" value="1"/>
</dbReference>
<evidence type="ECO:0000256" key="7">
    <source>
        <dbReference type="ARBA" id="ARBA00047899"/>
    </source>
</evidence>
<protein>
    <recommendedName>
        <fullName evidence="1">non-specific serine/threonine protein kinase</fullName>
        <ecNumber evidence="1">2.7.11.1</ecNumber>
    </recommendedName>
</protein>
<dbReference type="EMBL" id="JH719942">
    <property type="protein sequence ID" value="EJF54552.1"/>
    <property type="molecule type" value="Genomic_DNA"/>
</dbReference>
<dbReference type="GO" id="GO:0035556">
    <property type="term" value="P:intracellular signal transduction"/>
    <property type="evidence" value="ECO:0007669"/>
    <property type="project" value="TreeGrafter"/>
</dbReference>
<evidence type="ECO:0000259" key="11">
    <source>
        <dbReference type="PROSITE" id="PS50011"/>
    </source>
</evidence>
<dbReference type="PANTHER" id="PTHR24356:SF1">
    <property type="entry name" value="SERINE_THREONINE-PROTEIN KINASE GREATWALL"/>
    <property type="match status" value="1"/>
</dbReference>
<feature type="transmembrane region" description="Helical" evidence="10">
    <location>
        <begin position="433"/>
        <end position="455"/>
    </location>
</feature>
<dbReference type="SUPFAM" id="SSF56112">
    <property type="entry name" value="Protein kinase-like (PK-like)"/>
    <property type="match status" value="1"/>
</dbReference>
<evidence type="ECO:0000256" key="8">
    <source>
        <dbReference type="ARBA" id="ARBA00048679"/>
    </source>
</evidence>
<keyword evidence="10" id="KW-1133">Transmembrane helix</keyword>
<sequence>MQSLYLSKRKDKIILASKAFAAGGEGQLFKIRTPNNYQDRVAKIYHPHKLTEEKIAKLGLLLKDPLAHYRPEEQPSFVWPEDIVENERGEAVGFIMRMVSGKKLELFCLPTLPKKMREEWGRFALSSKMGREFRLRIAFNLANALYRLQQSEKYVLVDFKPENVLLQSDGQISIVDVDSLQVSENGKLRFKAAVTTPEYAAPEYYRQPRSNYFSPSWDNFALAVIIYKLLLGIHPFAASAKGKWENLASLHQKIEAGLFVHHPKADQLFSSVPPPHQNYHSFSAAFRDLFQLAFVEGHKSPELRPNAEKWCWMILQEMQDGKLRTAFEKKMRAQTFAAYRLPALESILPNLNQYASGELSLSPTLRMAIDWKTPIHFKQFLQADPAKKYSAVSEVWLLNILIGLFITFSLRMLLIFISSSFASWLEEMGQNRLAFLIFLFFVAWSIISLFIGLLFGGAYPRQKLQNSIHDLIQSLEHREKQMLREQEVLQENIKKSMQKHRLSWQKKFGVALLDWEAKKEALAATYQELLTAEKEFETAAKKEVVHLIQAVHPALQNVRTLWRAEEILDKKEQQAVLAQKNNPEEKERIKKQFAAYRAALKKINLKLQEKMKAYKLSQEERYQKFRDRMQLEYEEEEQKMKALYRETYADIWKKEERFHQKSLALWSPAALKEIDLDITKAKKLKDKLSEW</sequence>
<dbReference type="InterPro" id="IPR050236">
    <property type="entry name" value="Ser_Thr_kinase_AGC"/>
</dbReference>
<dbReference type="OrthoDB" id="1022767at2"/>
<evidence type="ECO:0000256" key="3">
    <source>
        <dbReference type="ARBA" id="ARBA00022679"/>
    </source>
</evidence>
<keyword evidence="2" id="KW-0723">Serine/threonine-protein kinase</keyword>
<dbReference type="AlphaFoldDB" id="J0PAB9"/>
<keyword evidence="10" id="KW-0812">Transmembrane</keyword>
<name>J0PAB9_9BACT</name>
<dbReference type="EC" id="2.7.11.1" evidence="1"/>
<feature type="transmembrane region" description="Helical" evidence="10">
    <location>
        <begin position="396"/>
        <end position="421"/>
    </location>
</feature>
<evidence type="ECO:0000256" key="2">
    <source>
        <dbReference type="ARBA" id="ARBA00022527"/>
    </source>
</evidence>
<dbReference type="InterPro" id="IPR000719">
    <property type="entry name" value="Prot_kinase_dom"/>
</dbReference>
<feature type="domain" description="Protein kinase" evidence="11">
    <location>
        <begin position="14"/>
        <end position="327"/>
    </location>
</feature>
<evidence type="ECO:0000313" key="12">
    <source>
        <dbReference type="EMBL" id="EJF54552.1"/>
    </source>
</evidence>
<comment type="catalytic activity">
    <reaction evidence="7">
        <text>L-threonyl-[protein] + ATP = O-phospho-L-threonyl-[protein] + ADP + H(+)</text>
        <dbReference type="Rhea" id="RHEA:46608"/>
        <dbReference type="Rhea" id="RHEA-COMP:11060"/>
        <dbReference type="Rhea" id="RHEA-COMP:11605"/>
        <dbReference type="ChEBI" id="CHEBI:15378"/>
        <dbReference type="ChEBI" id="CHEBI:30013"/>
        <dbReference type="ChEBI" id="CHEBI:30616"/>
        <dbReference type="ChEBI" id="CHEBI:61977"/>
        <dbReference type="ChEBI" id="CHEBI:456216"/>
        <dbReference type="EC" id="2.7.11.1"/>
    </reaction>
</comment>
<gene>
    <name evidence="12" type="ORF">SapgrDRAFT_2898</name>
</gene>
<dbReference type="Gene3D" id="1.10.510.10">
    <property type="entry name" value="Transferase(Phosphotransferase) domain 1"/>
    <property type="match status" value="1"/>
</dbReference>
<dbReference type="PROSITE" id="PS50011">
    <property type="entry name" value="PROTEIN_KINASE_DOM"/>
    <property type="match status" value="1"/>
</dbReference>
<dbReference type="GO" id="GO:0005524">
    <property type="term" value="F:ATP binding"/>
    <property type="evidence" value="ECO:0007669"/>
    <property type="project" value="UniProtKB-KW"/>
</dbReference>
<dbReference type="InterPro" id="IPR011009">
    <property type="entry name" value="Kinase-like_dom_sf"/>
</dbReference>
<keyword evidence="4" id="KW-0547">Nucleotide-binding</keyword>
<keyword evidence="9" id="KW-0175">Coiled coil</keyword>
<dbReference type="RefSeq" id="WP_002660286.1">
    <property type="nucleotide sequence ID" value="NZ_JH719942.1"/>
</dbReference>
<evidence type="ECO:0000256" key="10">
    <source>
        <dbReference type="SAM" id="Phobius"/>
    </source>
</evidence>
<evidence type="ECO:0000256" key="6">
    <source>
        <dbReference type="ARBA" id="ARBA00022840"/>
    </source>
</evidence>
<evidence type="ECO:0000313" key="13">
    <source>
        <dbReference type="Proteomes" id="UP000005113"/>
    </source>
</evidence>
<evidence type="ECO:0000256" key="5">
    <source>
        <dbReference type="ARBA" id="ARBA00022777"/>
    </source>
</evidence>
<evidence type="ECO:0000256" key="1">
    <source>
        <dbReference type="ARBA" id="ARBA00012513"/>
    </source>
</evidence>
<dbReference type="GO" id="GO:0004674">
    <property type="term" value="F:protein serine/threonine kinase activity"/>
    <property type="evidence" value="ECO:0007669"/>
    <property type="project" value="UniProtKB-KW"/>
</dbReference>
<proteinExistence type="predicted"/>
<keyword evidence="10" id="KW-0472">Membrane</keyword>
<dbReference type="PANTHER" id="PTHR24356">
    <property type="entry name" value="SERINE/THREONINE-PROTEIN KINASE"/>
    <property type="match status" value="1"/>
</dbReference>
<evidence type="ECO:0000256" key="9">
    <source>
        <dbReference type="SAM" id="Coils"/>
    </source>
</evidence>
<feature type="coiled-coil region" evidence="9">
    <location>
        <begin position="461"/>
        <end position="492"/>
    </location>
</feature>
<dbReference type="Proteomes" id="UP000005113">
    <property type="component" value="Unassembled WGS sequence"/>
</dbReference>